<protein>
    <recommendedName>
        <fullName evidence="2">Endonuclease/exonuclease/phosphatase domain-containing protein</fullName>
    </recommendedName>
</protein>
<sequence>MLLAVKGKMEVVAKPGYVRRRHYRRVYNPKAAQPLQSPRPADCVASPSAPIPENSDDVEKFPRPILHKGGALKKWIQKLYQKNNDGAAVMQTQNPFASLSSDPVIEDQLEVNVVSSSLAGASLPRDEWGNLNIDDLSSGQADVVEPKLIEEATVIAGVLLSRDEGEHIQGGSLHGPDADQRGEVVRSTNHRQHVHLQVVHNITLKPFFLTVVYASCNVAERQNLWADIRSYAQNSTSWIVMGDFNALVSGDERIGFNAPDAMSMTDFTQCLLDCNLLDAGFVRSKFTRTNGRVSQRVDRVVCNYSCIDRYSSLNIRHLAKTGSDHFPLLVEFQMTQGAPRGSFRFQNTWLKNDSLFDVVEKSWSVPVFGDPFFVLITKLGALTLCLKKWNREVFGNVFTMVESVEEKVMICEGIFETSGLAVDKALVADSVVRYFQSAFQNNTAAPVEGDLIDFIPSIITAEDNGFLLALPMMEQLKEVVFSMDKNSVYRAVCNFFSGAELLRWLTSTVLSLIPKCDEARTWSNFLPISLYNFANKIITKLLNSRLSTLLPKIISEYQTGPGVSSQGTSSASGS</sequence>
<dbReference type="InterPro" id="IPR036691">
    <property type="entry name" value="Endo/exonu/phosph_ase_sf"/>
</dbReference>
<dbReference type="InterPro" id="IPR005135">
    <property type="entry name" value="Endo/exonuclease/phosphatase"/>
</dbReference>
<accession>A0AAV3Q9Y8</accession>
<comment type="caution">
    <text evidence="3">The sequence shown here is derived from an EMBL/GenBank/DDBJ whole genome shotgun (WGS) entry which is preliminary data.</text>
</comment>
<gene>
    <name evidence="3" type="ORF">LIER_16614</name>
</gene>
<feature type="domain" description="Endonuclease/exonuclease/phosphatase" evidence="2">
    <location>
        <begin position="210"/>
        <end position="325"/>
    </location>
</feature>
<reference evidence="3 4" key="1">
    <citation type="submission" date="2024-01" db="EMBL/GenBank/DDBJ databases">
        <title>The complete chloroplast genome sequence of Lithospermum erythrorhizon: insights into the phylogenetic relationship among Boraginaceae species and the maternal lineages of purple gromwells.</title>
        <authorList>
            <person name="Okada T."/>
            <person name="Watanabe K."/>
        </authorList>
    </citation>
    <scope>NUCLEOTIDE SEQUENCE [LARGE SCALE GENOMIC DNA]</scope>
</reference>
<evidence type="ECO:0000313" key="4">
    <source>
        <dbReference type="Proteomes" id="UP001454036"/>
    </source>
</evidence>
<name>A0AAV3Q9Y8_LITER</name>
<evidence type="ECO:0000256" key="1">
    <source>
        <dbReference type="SAM" id="MobiDB-lite"/>
    </source>
</evidence>
<feature type="region of interest" description="Disordered" evidence="1">
    <location>
        <begin position="29"/>
        <end position="59"/>
    </location>
</feature>
<dbReference type="PANTHER" id="PTHR33710:SF77">
    <property type="entry name" value="DNASE I-LIKE SUPERFAMILY PROTEIN"/>
    <property type="match status" value="1"/>
</dbReference>
<dbReference type="Gene3D" id="3.60.10.10">
    <property type="entry name" value="Endonuclease/exonuclease/phosphatase"/>
    <property type="match status" value="1"/>
</dbReference>
<organism evidence="3 4">
    <name type="scientific">Lithospermum erythrorhizon</name>
    <name type="common">Purple gromwell</name>
    <name type="synonym">Lithospermum officinale var. erythrorhizon</name>
    <dbReference type="NCBI Taxonomy" id="34254"/>
    <lineage>
        <taxon>Eukaryota</taxon>
        <taxon>Viridiplantae</taxon>
        <taxon>Streptophyta</taxon>
        <taxon>Embryophyta</taxon>
        <taxon>Tracheophyta</taxon>
        <taxon>Spermatophyta</taxon>
        <taxon>Magnoliopsida</taxon>
        <taxon>eudicotyledons</taxon>
        <taxon>Gunneridae</taxon>
        <taxon>Pentapetalae</taxon>
        <taxon>asterids</taxon>
        <taxon>lamiids</taxon>
        <taxon>Boraginales</taxon>
        <taxon>Boraginaceae</taxon>
        <taxon>Boraginoideae</taxon>
        <taxon>Lithospermeae</taxon>
        <taxon>Lithospermum</taxon>
    </lineage>
</organism>
<dbReference type="GO" id="GO:0003824">
    <property type="term" value="F:catalytic activity"/>
    <property type="evidence" value="ECO:0007669"/>
    <property type="project" value="InterPro"/>
</dbReference>
<proteinExistence type="predicted"/>
<dbReference type="SUPFAM" id="SSF56219">
    <property type="entry name" value="DNase I-like"/>
    <property type="match status" value="1"/>
</dbReference>
<dbReference type="Proteomes" id="UP001454036">
    <property type="component" value="Unassembled WGS sequence"/>
</dbReference>
<dbReference type="AlphaFoldDB" id="A0AAV3Q9Y8"/>
<dbReference type="Pfam" id="PF03372">
    <property type="entry name" value="Exo_endo_phos"/>
    <property type="match status" value="1"/>
</dbReference>
<dbReference type="PANTHER" id="PTHR33710">
    <property type="entry name" value="BNAC02G09200D PROTEIN"/>
    <property type="match status" value="1"/>
</dbReference>
<evidence type="ECO:0000259" key="2">
    <source>
        <dbReference type="Pfam" id="PF03372"/>
    </source>
</evidence>
<evidence type="ECO:0000313" key="3">
    <source>
        <dbReference type="EMBL" id="GAA0159947.1"/>
    </source>
</evidence>
<keyword evidence="4" id="KW-1185">Reference proteome</keyword>
<dbReference type="EMBL" id="BAABME010003732">
    <property type="protein sequence ID" value="GAA0159947.1"/>
    <property type="molecule type" value="Genomic_DNA"/>
</dbReference>